<organism evidence="3 4">
    <name type="scientific">Hymenobacter gummosus</name>
    <dbReference type="NCBI Taxonomy" id="1776032"/>
    <lineage>
        <taxon>Bacteria</taxon>
        <taxon>Pseudomonadati</taxon>
        <taxon>Bacteroidota</taxon>
        <taxon>Cytophagia</taxon>
        <taxon>Cytophagales</taxon>
        <taxon>Hymenobacteraceae</taxon>
        <taxon>Hymenobacter</taxon>
    </lineage>
</organism>
<dbReference type="Gene3D" id="3.40.50.620">
    <property type="entry name" value="HUPs"/>
    <property type="match status" value="1"/>
</dbReference>
<accession>A0A3S0QK74</accession>
<dbReference type="PANTHER" id="PTHR30336:SF4">
    <property type="entry name" value="ENVELOPE BIOGENESIS FACTOR ELYC"/>
    <property type="match status" value="1"/>
</dbReference>
<protein>
    <submittedName>
        <fullName evidence="3">YdcF family protein</fullName>
    </submittedName>
</protein>
<keyword evidence="4" id="KW-1185">Reference proteome</keyword>
<dbReference type="InterPro" id="IPR051599">
    <property type="entry name" value="Cell_Envelope_Assoc"/>
</dbReference>
<feature type="transmembrane region" description="Helical" evidence="1">
    <location>
        <begin position="123"/>
        <end position="147"/>
    </location>
</feature>
<sequence length="339" mass="37204">MTFSASAVLIAAELLTPNCLGNAFTVLPELRLSLDFNVGAGCEEGPWLRLPSVRCAQDDVLYSSGARPQNPCHPSNPHKSVIFAAVFFLLSKVLDFLLLPLVWLLFLLVAALLSGRPARRRGLLLAALVLLLVGTNGALVNEALLAWELPPVPPAAVGHRPVGVLLTGITQVSKSPHDRVYLQHGADRLTHALWLYRAGRIRRILISGGSGAVREVAHTEARDLYTLLRLAGVPARDLLLEQRSRNTRENALFTKELLHQQGLDTTVVLITSAFHQRRALGCFRRVGLHPVAFPAGYFSTDRSLAPTYWLIPDADALSRWSLLLHEISGYVVYRVLGYA</sequence>
<dbReference type="AlphaFoldDB" id="A0A3S0QK74"/>
<feature type="domain" description="DUF218" evidence="2">
    <location>
        <begin position="183"/>
        <end position="328"/>
    </location>
</feature>
<dbReference type="EMBL" id="RXOF01000002">
    <property type="protein sequence ID" value="RTQ52385.1"/>
    <property type="molecule type" value="Genomic_DNA"/>
</dbReference>
<comment type="caution">
    <text evidence="3">The sequence shown here is derived from an EMBL/GenBank/DDBJ whole genome shotgun (WGS) entry which is preliminary data.</text>
</comment>
<dbReference type="GO" id="GO:0000270">
    <property type="term" value="P:peptidoglycan metabolic process"/>
    <property type="evidence" value="ECO:0007669"/>
    <property type="project" value="TreeGrafter"/>
</dbReference>
<evidence type="ECO:0000256" key="1">
    <source>
        <dbReference type="SAM" id="Phobius"/>
    </source>
</evidence>
<dbReference type="OrthoDB" id="9782395at2"/>
<dbReference type="InterPro" id="IPR014729">
    <property type="entry name" value="Rossmann-like_a/b/a_fold"/>
</dbReference>
<keyword evidence="1" id="KW-0472">Membrane</keyword>
<feature type="transmembrane region" description="Helical" evidence="1">
    <location>
        <begin position="81"/>
        <end position="111"/>
    </location>
</feature>
<dbReference type="GO" id="GO:0005886">
    <property type="term" value="C:plasma membrane"/>
    <property type="evidence" value="ECO:0007669"/>
    <property type="project" value="TreeGrafter"/>
</dbReference>
<evidence type="ECO:0000313" key="4">
    <source>
        <dbReference type="Proteomes" id="UP000282184"/>
    </source>
</evidence>
<dbReference type="Proteomes" id="UP000282184">
    <property type="component" value="Unassembled WGS sequence"/>
</dbReference>
<proteinExistence type="predicted"/>
<dbReference type="InterPro" id="IPR003848">
    <property type="entry name" value="DUF218"/>
</dbReference>
<reference evidence="3 4" key="1">
    <citation type="submission" date="2018-12" db="EMBL/GenBank/DDBJ databases">
        <title>Hymenobacter gummosus sp. nov., isolated from a spring.</title>
        <authorList>
            <person name="Nie L."/>
        </authorList>
    </citation>
    <scope>NUCLEOTIDE SEQUENCE [LARGE SCALE GENOMIC DNA]</scope>
    <source>
        <strain evidence="3 4">KCTC 52166</strain>
    </source>
</reference>
<dbReference type="PANTHER" id="PTHR30336">
    <property type="entry name" value="INNER MEMBRANE PROTEIN, PROBABLE PERMEASE"/>
    <property type="match status" value="1"/>
</dbReference>
<keyword evidence="1" id="KW-0812">Transmembrane</keyword>
<name>A0A3S0QK74_9BACT</name>
<gene>
    <name evidence="3" type="ORF">EJV47_05060</name>
</gene>
<dbReference type="CDD" id="cd06259">
    <property type="entry name" value="YdcF-like"/>
    <property type="match status" value="1"/>
</dbReference>
<keyword evidence="1" id="KW-1133">Transmembrane helix</keyword>
<evidence type="ECO:0000259" key="2">
    <source>
        <dbReference type="Pfam" id="PF02698"/>
    </source>
</evidence>
<dbReference type="Pfam" id="PF02698">
    <property type="entry name" value="DUF218"/>
    <property type="match status" value="1"/>
</dbReference>
<evidence type="ECO:0000313" key="3">
    <source>
        <dbReference type="EMBL" id="RTQ52385.1"/>
    </source>
</evidence>
<dbReference type="GO" id="GO:0043164">
    <property type="term" value="P:Gram-negative-bacterium-type cell wall biogenesis"/>
    <property type="evidence" value="ECO:0007669"/>
    <property type="project" value="TreeGrafter"/>
</dbReference>